<dbReference type="OrthoDB" id="9791578at2"/>
<dbReference type="eggNOG" id="COG3119">
    <property type="taxonomic scope" value="Bacteria"/>
</dbReference>
<dbReference type="InterPro" id="IPR002591">
    <property type="entry name" value="Phosphodiest/P_Trfase"/>
</dbReference>
<dbReference type="Pfam" id="PF01663">
    <property type="entry name" value="Phosphodiest"/>
    <property type="match status" value="1"/>
</dbReference>
<evidence type="ECO:0000313" key="3">
    <source>
        <dbReference type="Proteomes" id="UP000001868"/>
    </source>
</evidence>
<dbReference type="AlphaFoldDB" id="B4RDW9"/>
<evidence type="ECO:0008006" key="4">
    <source>
        <dbReference type="Google" id="ProtNLM"/>
    </source>
</evidence>
<keyword evidence="3" id="KW-1185">Reference proteome</keyword>
<keyword evidence="1" id="KW-0732">Signal</keyword>
<feature type="chain" id="PRO_5002825299" description="Phosphoglyceromutase" evidence="1">
    <location>
        <begin position="29"/>
        <end position="364"/>
    </location>
</feature>
<sequence length="364" mass="39631">MTGLSWGNIGRWLAGLALAAALGPPALAADDRRLVLVTLDGLDWTEVFRGANPARAADRAFVHEPQDVQARFVAPPDRIMALTPFLTGVVARQGVLLGDRDKGSCFAVSNEMWFSYPGYNEILTGRPDPKIRSNEHGPNANVTVLEWLNRQPGFAGQVRAVASWDRFEDIVNEARSGVPVNDGWDDLPARTPAEAKVAEFARWSPRLWSTVRVDAVTHGYALEALRHDKPRVLFVSYGETDDFAHEGRYDMTLDAARRTDGFLAELWAALQADPAYRGRTTLIVTTDHGRGKGGAEAWKHHGKAAHAGSDATWFAAMGPDVLPGARPPGDCAHADQVAATALRALGLDWRAFDPQAGAPLEIFR</sequence>
<dbReference type="InterPro" id="IPR017850">
    <property type="entry name" value="Alkaline_phosphatase_core_sf"/>
</dbReference>
<evidence type="ECO:0000256" key="1">
    <source>
        <dbReference type="SAM" id="SignalP"/>
    </source>
</evidence>
<dbReference type="RefSeq" id="WP_012520966.1">
    <property type="nucleotide sequence ID" value="NC_011144.1"/>
</dbReference>
<evidence type="ECO:0000313" key="2">
    <source>
        <dbReference type="EMBL" id="ACG76818.1"/>
    </source>
</evidence>
<protein>
    <recommendedName>
        <fullName evidence="4">Phosphoglyceromutase</fullName>
    </recommendedName>
</protein>
<dbReference type="HOGENOM" id="CLU_065578_0_0_5"/>
<dbReference type="Gene3D" id="3.40.720.10">
    <property type="entry name" value="Alkaline Phosphatase, subunit A"/>
    <property type="match status" value="1"/>
</dbReference>
<dbReference type="KEGG" id="pzu:PHZ_c0404"/>
<accession>B4RDW9</accession>
<dbReference type="SUPFAM" id="SSF53649">
    <property type="entry name" value="Alkaline phosphatase-like"/>
    <property type="match status" value="1"/>
</dbReference>
<dbReference type="STRING" id="450851.PHZ_c0404"/>
<organism evidence="2 3">
    <name type="scientific">Phenylobacterium zucineum (strain HLK1)</name>
    <dbReference type="NCBI Taxonomy" id="450851"/>
    <lineage>
        <taxon>Bacteria</taxon>
        <taxon>Pseudomonadati</taxon>
        <taxon>Pseudomonadota</taxon>
        <taxon>Alphaproteobacteria</taxon>
        <taxon>Caulobacterales</taxon>
        <taxon>Caulobacteraceae</taxon>
        <taxon>Phenylobacterium</taxon>
    </lineage>
</organism>
<reference evidence="2 3" key="1">
    <citation type="journal article" date="2008" name="BMC Genomics">
        <title>Complete genome of Phenylobacterium zucineum - a novel facultative intracellular bacterium isolated from human erythroleukemia cell line K562.</title>
        <authorList>
            <person name="Luo Y."/>
            <person name="Xu X."/>
            <person name="Ding Z."/>
            <person name="Liu Z."/>
            <person name="Zhang B."/>
            <person name="Yan Z."/>
            <person name="Sun J."/>
            <person name="Hu S."/>
            <person name="Hu X."/>
        </authorList>
    </citation>
    <scope>NUCLEOTIDE SEQUENCE [LARGE SCALE GENOMIC DNA]</scope>
    <source>
        <strain evidence="2 3">HLK1</strain>
    </source>
</reference>
<feature type="signal peptide" evidence="1">
    <location>
        <begin position="1"/>
        <end position="28"/>
    </location>
</feature>
<dbReference type="Proteomes" id="UP000001868">
    <property type="component" value="Chromosome"/>
</dbReference>
<proteinExistence type="predicted"/>
<dbReference type="EMBL" id="CP000747">
    <property type="protein sequence ID" value="ACG76818.1"/>
    <property type="molecule type" value="Genomic_DNA"/>
</dbReference>
<name>B4RDW9_PHEZH</name>
<gene>
    <name evidence="2" type="ordered locus">PHZ_c0404</name>
</gene>